<evidence type="ECO:0000313" key="3">
    <source>
        <dbReference type="Proteomes" id="UP001221757"/>
    </source>
</evidence>
<comment type="caution">
    <text evidence="2">The sequence shown here is derived from an EMBL/GenBank/DDBJ whole genome shotgun (WGS) entry which is preliminary data.</text>
</comment>
<sequence length="348" mass="38579">MSSESESGWDNLRNYATHINRDGFSYYGTEFYARSHTPASTAQSCLVAKRQPRPHEDESEAFYIVQVVHYGLQPVKTKAVAKGALLAAFGGAKTIEVAKVKYLADKKQEAAKEEEKRNKRKRDVESAIGKFLQDGRGEWPVKKGKTQLAKLQASGELAGKFKVIAPFLTERWPDQTQEIMWLKLCPSSTTSHLWGAFDFGVVSGVVRSTAPLPTRVGESAAFLWRGRESGEGESTFGPDNVVRITFLGEGKLTAKMDWDMGNFDFAGVKLEGAQGKVLPKSLREWKATWRRVNSRAYERENIERWGKWGGDGDDAERPAGSDTTEGGESDRDEGGSEDGYDSGFNIAF</sequence>
<organism evidence="2 3">
    <name type="scientific">Mycena rosella</name>
    <name type="common">Pink bonnet</name>
    <name type="synonym">Agaricus rosellus</name>
    <dbReference type="NCBI Taxonomy" id="1033263"/>
    <lineage>
        <taxon>Eukaryota</taxon>
        <taxon>Fungi</taxon>
        <taxon>Dikarya</taxon>
        <taxon>Basidiomycota</taxon>
        <taxon>Agaricomycotina</taxon>
        <taxon>Agaricomycetes</taxon>
        <taxon>Agaricomycetidae</taxon>
        <taxon>Agaricales</taxon>
        <taxon>Marasmiineae</taxon>
        <taxon>Mycenaceae</taxon>
        <taxon>Mycena</taxon>
    </lineage>
</organism>
<feature type="region of interest" description="Disordered" evidence="1">
    <location>
        <begin position="305"/>
        <end position="348"/>
    </location>
</feature>
<dbReference type="EMBL" id="JARKIE010000002">
    <property type="protein sequence ID" value="KAJ7709465.1"/>
    <property type="molecule type" value="Genomic_DNA"/>
</dbReference>
<keyword evidence="3" id="KW-1185">Reference proteome</keyword>
<dbReference type="Proteomes" id="UP001221757">
    <property type="component" value="Unassembled WGS sequence"/>
</dbReference>
<gene>
    <name evidence="2" type="ORF">B0H17DRAFT_1190672</name>
</gene>
<proteinExistence type="predicted"/>
<protein>
    <submittedName>
        <fullName evidence="2">Uncharacterized protein</fullName>
    </submittedName>
</protein>
<evidence type="ECO:0000313" key="2">
    <source>
        <dbReference type="EMBL" id="KAJ7709465.1"/>
    </source>
</evidence>
<reference evidence="2" key="1">
    <citation type="submission" date="2023-03" db="EMBL/GenBank/DDBJ databases">
        <title>Massive genome expansion in bonnet fungi (Mycena s.s.) driven by repeated elements and novel gene families across ecological guilds.</title>
        <authorList>
            <consortium name="Lawrence Berkeley National Laboratory"/>
            <person name="Harder C.B."/>
            <person name="Miyauchi S."/>
            <person name="Viragh M."/>
            <person name="Kuo A."/>
            <person name="Thoen E."/>
            <person name="Andreopoulos B."/>
            <person name="Lu D."/>
            <person name="Skrede I."/>
            <person name="Drula E."/>
            <person name="Henrissat B."/>
            <person name="Morin E."/>
            <person name="Kohler A."/>
            <person name="Barry K."/>
            <person name="LaButti K."/>
            <person name="Morin E."/>
            <person name="Salamov A."/>
            <person name="Lipzen A."/>
            <person name="Mereny Z."/>
            <person name="Hegedus B."/>
            <person name="Baldrian P."/>
            <person name="Stursova M."/>
            <person name="Weitz H."/>
            <person name="Taylor A."/>
            <person name="Grigoriev I.V."/>
            <person name="Nagy L.G."/>
            <person name="Martin F."/>
            <person name="Kauserud H."/>
        </authorList>
    </citation>
    <scope>NUCLEOTIDE SEQUENCE</scope>
    <source>
        <strain evidence="2">CBHHK067</strain>
    </source>
</reference>
<evidence type="ECO:0000256" key="1">
    <source>
        <dbReference type="SAM" id="MobiDB-lite"/>
    </source>
</evidence>
<name>A0AAD7H0F2_MYCRO</name>
<dbReference type="AlphaFoldDB" id="A0AAD7H0F2"/>
<accession>A0AAD7H0F2</accession>